<evidence type="ECO:0000256" key="3">
    <source>
        <dbReference type="ARBA" id="ARBA00022478"/>
    </source>
</evidence>
<comment type="catalytic activity">
    <reaction evidence="7">
        <text>RNA(n) + a ribonucleoside 5'-triphosphate = RNA(n+1) + diphosphate</text>
        <dbReference type="Rhea" id="RHEA:21248"/>
        <dbReference type="Rhea" id="RHEA-COMP:14527"/>
        <dbReference type="Rhea" id="RHEA-COMP:17342"/>
        <dbReference type="ChEBI" id="CHEBI:33019"/>
        <dbReference type="ChEBI" id="CHEBI:61557"/>
        <dbReference type="ChEBI" id="CHEBI:140395"/>
        <dbReference type="EC" id="2.7.7.6"/>
    </reaction>
    <physiologicalReaction direction="left-to-right" evidence="7">
        <dbReference type="Rhea" id="RHEA:21249"/>
    </physiologicalReaction>
</comment>
<dbReference type="Pfam" id="PF00562">
    <property type="entry name" value="RNA_pol_Rpb2_6"/>
    <property type="match status" value="2"/>
</dbReference>
<proteinExistence type="inferred from homology"/>
<feature type="domain" description="DNA-directed RNA polymerase subunit 2 hybrid-binding" evidence="9">
    <location>
        <begin position="653"/>
        <end position="741"/>
    </location>
</feature>
<evidence type="ECO:0000259" key="13">
    <source>
        <dbReference type="Pfam" id="PF06883"/>
    </source>
</evidence>
<keyword evidence="4" id="KW-0808">Transferase</keyword>
<feature type="domain" description="RNA polymerase Rpb2" evidence="12">
    <location>
        <begin position="352"/>
        <end position="410"/>
    </location>
</feature>
<evidence type="ECO:0000313" key="14">
    <source>
        <dbReference type="EMBL" id="KGB34689.1"/>
    </source>
</evidence>
<dbReference type="SUPFAM" id="SSF64484">
    <property type="entry name" value="beta and beta-prime subunits of DNA dependent RNA-polymerase"/>
    <property type="match status" value="1"/>
</dbReference>
<dbReference type="GO" id="GO:0003677">
    <property type="term" value="F:DNA binding"/>
    <property type="evidence" value="ECO:0007669"/>
    <property type="project" value="InterPro"/>
</dbReference>
<dbReference type="STRING" id="6185.A0A094ZNV1"/>
<keyword evidence="5" id="KW-0548">Nucleotidyltransferase</keyword>
<dbReference type="GO" id="GO:0032549">
    <property type="term" value="F:ribonucleoside binding"/>
    <property type="evidence" value="ECO:0007669"/>
    <property type="project" value="InterPro"/>
</dbReference>
<evidence type="ECO:0000256" key="6">
    <source>
        <dbReference type="ARBA" id="ARBA00023163"/>
    </source>
</evidence>
<evidence type="ECO:0000256" key="1">
    <source>
        <dbReference type="ARBA" id="ARBA00006835"/>
    </source>
</evidence>
<dbReference type="Pfam" id="PF04563">
    <property type="entry name" value="RNA_pol_Rpb2_1"/>
    <property type="match status" value="1"/>
</dbReference>
<dbReference type="GO" id="GO:0000428">
    <property type="term" value="C:DNA-directed RNA polymerase complex"/>
    <property type="evidence" value="ECO:0007669"/>
    <property type="project" value="UniProtKB-KW"/>
</dbReference>
<evidence type="ECO:0000256" key="8">
    <source>
        <dbReference type="RuleBase" id="RU000434"/>
    </source>
</evidence>
<sequence length="872" mass="98005">MLALVKFLQHFRHYLLGKPCRRSGLTYGGELKLSVRVSVNGSPLGVLDVPCGVLPVMVMSRSCNLSSLPRSQFYLHGEEVKEIGGYFIVHGKERVLRLLIMSRRNYPLAISRPTFKKRGHGYTERAIVMRCVREDETVSILMLHWLVNGEPALAFIVEREQFLVPISIILRALVKKTEFEIFDDIRRGCGESFSLEENAMRILIRLKDDEYSSQTRALCYLGGLFRRRMNVPDRLSDEEAGKFLLSFMIKKLHAFVSGLCCEESNDNPMFQEVLLPSTLYLQVLRAKVVHLLANVKEQVLLKSRKQNALLSRASEVSTAMVYMVSTGNLPPSCKSTLSAQLSGQSTGLSVPADNVNFLRFAAQFRAVHRGAFFTEMRTTSVRRLLPEAWGFFCPVHTPDGAPCGLLNHLAEPVEAVCETPKQSVLENIGNWLSTHKLRPIELSRQLFGVAEQQNALPVLLDGRLIGWLSTLDEAKRLALELRNSKVDSNCKNIPHTMEIALVPSTDVGSQYPGLYLFAGGSRLLRPVKNLQCPKDSTGKDVIEWIGTFEQVYLNISVKEEELSECSLIDRPHIEIAPENIFSFVAGLIPYPDFNQGYDMEDAMVINKASYDRGLAGACIYKSEVIDLSSLSKSTSSNNPFQKKRLITSEYYFGNRVDSTPFQWSEDSPPYEDYCQILTDCGFNHWGTETMMSGSTGRQLEAQIYVGVVYYQRLRHMVADKYQVRAEGRFDPILRQPIKGRKVGGGIRLGEMERDCLLSHGLVFSLQDRLVDSNCDKVKMLACSKCGGLTHSDLARNITNTSVNQMTSNDSSSFVPGTNRWCCRLCDSDSSGCVSRDRDNSLKYVQVSAAFRYLTYELACLNVKTRLSLTDLE</sequence>
<dbReference type="InterPro" id="IPR009674">
    <property type="entry name" value="Rpa2_dom_4"/>
</dbReference>
<dbReference type="InterPro" id="IPR015712">
    <property type="entry name" value="DNA-dir_RNA_pol_su2"/>
</dbReference>
<dbReference type="AlphaFoldDB" id="A0A094ZNV1"/>
<evidence type="ECO:0000256" key="5">
    <source>
        <dbReference type="ARBA" id="ARBA00022695"/>
    </source>
</evidence>
<protein>
    <recommendedName>
        <fullName evidence="2">DNA-directed RNA polymerase</fullName>
        <ecNumber evidence="2">2.7.7.6</ecNumber>
    </recommendedName>
</protein>
<keyword evidence="6" id="KW-0804">Transcription</keyword>
<dbReference type="PANTHER" id="PTHR20856">
    <property type="entry name" value="DNA-DIRECTED RNA POLYMERASE I SUBUNIT 2"/>
    <property type="match status" value="1"/>
</dbReference>
<evidence type="ECO:0000259" key="9">
    <source>
        <dbReference type="Pfam" id="PF00562"/>
    </source>
</evidence>
<dbReference type="InterPro" id="IPR007641">
    <property type="entry name" value="RNA_pol_Rpb2_7"/>
</dbReference>
<evidence type="ECO:0000256" key="7">
    <source>
        <dbReference type="ARBA" id="ARBA00047768"/>
    </source>
</evidence>
<accession>A0A094ZNV1</accession>
<dbReference type="Gene3D" id="2.40.270.10">
    <property type="entry name" value="DNA-directed RNA polymerase, subunit 2, domain 6"/>
    <property type="match status" value="2"/>
</dbReference>
<dbReference type="Gene3D" id="3.90.1800.10">
    <property type="entry name" value="RNA polymerase alpha subunit dimerisation domain"/>
    <property type="match status" value="1"/>
</dbReference>
<dbReference type="InterPro" id="IPR037033">
    <property type="entry name" value="DNA-dir_RNAP_su2_hyb_sf"/>
</dbReference>
<dbReference type="InterPro" id="IPR007120">
    <property type="entry name" value="DNA-dir_RNAP_su2_dom"/>
</dbReference>
<dbReference type="InterPro" id="IPR037034">
    <property type="entry name" value="RNA_pol_Rpb2_2_sf"/>
</dbReference>
<dbReference type="EC" id="2.7.7.6" evidence="2"/>
<feature type="domain" description="RNA polymerase beta subunit protrusion" evidence="11">
    <location>
        <begin position="17"/>
        <end position="306"/>
    </location>
</feature>
<evidence type="ECO:0000259" key="12">
    <source>
        <dbReference type="Pfam" id="PF04565"/>
    </source>
</evidence>
<dbReference type="Gene3D" id="2.40.50.150">
    <property type="match status" value="1"/>
</dbReference>
<dbReference type="Pfam" id="PF04565">
    <property type="entry name" value="RNA_pol_Rpb2_3"/>
    <property type="match status" value="1"/>
</dbReference>
<keyword evidence="3 14" id="KW-0240">DNA-directed RNA polymerase</keyword>
<evidence type="ECO:0000259" key="10">
    <source>
        <dbReference type="Pfam" id="PF04560"/>
    </source>
</evidence>
<dbReference type="GO" id="GO:0005634">
    <property type="term" value="C:nucleus"/>
    <property type="evidence" value="ECO:0007669"/>
    <property type="project" value="InterPro"/>
</dbReference>
<dbReference type="InterPro" id="IPR014724">
    <property type="entry name" value="RNA_pol_RPB2_OB-fold"/>
</dbReference>
<dbReference type="Gene3D" id="3.90.1100.10">
    <property type="match status" value="2"/>
</dbReference>
<dbReference type="GO" id="GO:0006351">
    <property type="term" value="P:DNA-templated transcription"/>
    <property type="evidence" value="ECO:0007669"/>
    <property type="project" value="InterPro"/>
</dbReference>
<feature type="domain" description="DNA-directed RNA polymerase subunit 2 hybrid-binding" evidence="9">
    <location>
        <begin position="595"/>
        <end position="632"/>
    </location>
</feature>
<feature type="domain" description="DNA-directed RNA polymerase I subunit RPA2" evidence="13">
    <location>
        <begin position="465"/>
        <end position="525"/>
    </location>
</feature>
<dbReference type="InterPro" id="IPR007645">
    <property type="entry name" value="RNA_pol_Rpb2_3"/>
</dbReference>
<dbReference type="EMBL" id="KL250627">
    <property type="protein sequence ID" value="KGB34689.1"/>
    <property type="molecule type" value="Genomic_DNA"/>
</dbReference>
<comment type="similarity">
    <text evidence="1 8">Belongs to the RNA polymerase beta chain family.</text>
</comment>
<dbReference type="Pfam" id="PF06883">
    <property type="entry name" value="RNA_pol_Rpa2_4"/>
    <property type="match status" value="1"/>
</dbReference>
<feature type="domain" description="RNA polymerase Rpb2" evidence="10">
    <location>
        <begin position="744"/>
        <end position="867"/>
    </location>
</feature>
<dbReference type="Pfam" id="PF04560">
    <property type="entry name" value="RNA_pol_Rpb2_7"/>
    <property type="match status" value="1"/>
</dbReference>
<gene>
    <name evidence="14" type="ORF">MS3_02922</name>
</gene>
<name>A0A094ZNV1_SCHHA</name>
<reference evidence="14" key="1">
    <citation type="journal article" date="2012" name="Nat. Genet.">
        <title>Whole-genome sequence of Schistosoma haematobium.</title>
        <authorList>
            <person name="Young N.D."/>
            <person name="Jex A.R."/>
            <person name="Li B."/>
            <person name="Liu S."/>
            <person name="Yang L."/>
            <person name="Xiong Z."/>
            <person name="Li Y."/>
            <person name="Cantacessi C."/>
            <person name="Hall R.S."/>
            <person name="Xu X."/>
            <person name="Chen F."/>
            <person name="Wu X."/>
            <person name="Zerlotini A."/>
            <person name="Oliveira G."/>
            <person name="Hofmann A."/>
            <person name="Zhang G."/>
            <person name="Fang X."/>
            <person name="Kang Y."/>
            <person name="Campbell B.E."/>
            <person name="Loukas A."/>
            <person name="Ranganathan S."/>
            <person name="Rollinson D."/>
            <person name="Rinaldi G."/>
            <person name="Brindley P.J."/>
            <person name="Yang H."/>
            <person name="Wang J."/>
            <person name="Wang J."/>
            <person name="Gasser R.B."/>
        </authorList>
    </citation>
    <scope>NUCLEOTIDE SEQUENCE [LARGE SCALE GENOMIC DNA]</scope>
</reference>
<dbReference type="InterPro" id="IPR007644">
    <property type="entry name" value="RNA_pol_bsu_protrusion"/>
</dbReference>
<dbReference type="Gene3D" id="3.90.1110.10">
    <property type="entry name" value="RNA polymerase Rpb2, domain 2"/>
    <property type="match status" value="1"/>
</dbReference>
<dbReference type="GO" id="GO:0003899">
    <property type="term" value="F:DNA-directed RNA polymerase activity"/>
    <property type="evidence" value="ECO:0007669"/>
    <property type="project" value="UniProtKB-EC"/>
</dbReference>
<evidence type="ECO:0000259" key="11">
    <source>
        <dbReference type="Pfam" id="PF04563"/>
    </source>
</evidence>
<organism evidence="14">
    <name type="scientific">Schistosoma haematobium</name>
    <name type="common">Blood fluke</name>
    <dbReference type="NCBI Taxonomy" id="6185"/>
    <lineage>
        <taxon>Eukaryota</taxon>
        <taxon>Metazoa</taxon>
        <taxon>Spiralia</taxon>
        <taxon>Lophotrochozoa</taxon>
        <taxon>Platyhelminthes</taxon>
        <taxon>Trematoda</taxon>
        <taxon>Digenea</taxon>
        <taxon>Strigeidida</taxon>
        <taxon>Schistosomatoidea</taxon>
        <taxon>Schistosomatidae</taxon>
        <taxon>Schistosoma</taxon>
    </lineage>
</organism>
<evidence type="ECO:0000256" key="2">
    <source>
        <dbReference type="ARBA" id="ARBA00012418"/>
    </source>
</evidence>
<evidence type="ECO:0000256" key="4">
    <source>
        <dbReference type="ARBA" id="ARBA00022679"/>
    </source>
</evidence>